<reference evidence="1" key="1">
    <citation type="journal article" date="2015" name="Nature">
        <title>Complex archaea that bridge the gap between prokaryotes and eukaryotes.</title>
        <authorList>
            <person name="Spang A."/>
            <person name="Saw J.H."/>
            <person name="Jorgensen S.L."/>
            <person name="Zaremba-Niedzwiedzka K."/>
            <person name="Martijn J."/>
            <person name="Lind A.E."/>
            <person name="van Eijk R."/>
            <person name="Schleper C."/>
            <person name="Guy L."/>
            <person name="Ettema T.J."/>
        </authorList>
    </citation>
    <scope>NUCLEOTIDE SEQUENCE</scope>
</reference>
<protein>
    <submittedName>
        <fullName evidence="1">Uncharacterized protein</fullName>
    </submittedName>
</protein>
<comment type="caution">
    <text evidence="1">The sequence shown here is derived from an EMBL/GenBank/DDBJ whole genome shotgun (WGS) entry which is preliminary data.</text>
</comment>
<name>A0A0F9H7H4_9ZZZZ</name>
<dbReference type="EMBL" id="LAZR01025660">
    <property type="protein sequence ID" value="KKL71207.1"/>
    <property type="molecule type" value="Genomic_DNA"/>
</dbReference>
<accession>A0A0F9H7H4</accession>
<proteinExistence type="predicted"/>
<gene>
    <name evidence="1" type="ORF">LCGC14_2097250</name>
</gene>
<evidence type="ECO:0000313" key="1">
    <source>
        <dbReference type="EMBL" id="KKL71207.1"/>
    </source>
</evidence>
<dbReference type="AlphaFoldDB" id="A0A0F9H7H4"/>
<organism evidence="1">
    <name type="scientific">marine sediment metagenome</name>
    <dbReference type="NCBI Taxonomy" id="412755"/>
    <lineage>
        <taxon>unclassified sequences</taxon>
        <taxon>metagenomes</taxon>
        <taxon>ecological metagenomes</taxon>
    </lineage>
</organism>
<sequence>MIICKIRLAITEALLTQGYLVYNWRIPSPSLPLYNDHSQKVALSDGGQSLRGFRSFSLTFDVLDGLQRRTLRRIAEEALDSAGGLVFGTVDRGWNGAGPIGDWIDVSGQAHIPQITPIGNSNGLASSGVTLVVGNLTIVQDPAVF</sequence>